<dbReference type="OrthoDB" id="6432617at2"/>
<keyword evidence="2" id="KW-0805">Transcription regulation</keyword>
<evidence type="ECO:0000256" key="1">
    <source>
        <dbReference type="ARBA" id="ARBA00010234"/>
    </source>
</evidence>
<comment type="caution">
    <text evidence="5">The sequence shown here is derived from an EMBL/GenBank/DDBJ whole genome shotgun (WGS) entry which is preliminary data.</text>
</comment>
<evidence type="ECO:0000256" key="2">
    <source>
        <dbReference type="ARBA" id="ARBA00023015"/>
    </source>
</evidence>
<dbReference type="RefSeq" id="WP_099137270.1">
    <property type="nucleotide sequence ID" value="NZ_CAWNNJ010000101.1"/>
</dbReference>
<evidence type="ECO:0000256" key="3">
    <source>
        <dbReference type="ARBA" id="ARBA00023125"/>
    </source>
</evidence>
<dbReference type="Proteomes" id="UP000225833">
    <property type="component" value="Unassembled WGS sequence"/>
</dbReference>
<evidence type="ECO:0000313" key="5">
    <source>
        <dbReference type="EMBL" id="PHM23716.1"/>
    </source>
</evidence>
<dbReference type="AlphaFoldDB" id="A0A2D0IPD3"/>
<evidence type="ECO:0000313" key="6">
    <source>
        <dbReference type="Proteomes" id="UP000225833"/>
    </source>
</evidence>
<dbReference type="InterPro" id="IPR010534">
    <property type="entry name" value="Phage_933W_GpQ"/>
</dbReference>
<proteinExistence type="inferred from homology"/>
<gene>
    <name evidence="5" type="ORF">Xbud_03487</name>
</gene>
<name>A0A2D0IPD3_XENBU</name>
<dbReference type="EMBL" id="NIBS01000033">
    <property type="protein sequence ID" value="PHM23716.1"/>
    <property type="molecule type" value="Genomic_DNA"/>
</dbReference>
<sequence length="140" mass="15443">MRDIQLVMERWGAWASEGNSDVDWAPTAAGFKGLVPSTRKTRVQCCDDDGIAIDAAVLRLKKYNPYLFQLIVLHYIKASTLRTIGTKLGISHNEVSKRLQAAEGFIEGVLAVSGVTLELDKYVQKEVINWAGQTGLNCSM</sequence>
<evidence type="ECO:0000256" key="4">
    <source>
        <dbReference type="ARBA" id="ARBA00023163"/>
    </source>
</evidence>
<dbReference type="GO" id="GO:0060567">
    <property type="term" value="P:negative regulation of termination of DNA-templated transcription"/>
    <property type="evidence" value="ECO:0007669"/>
    <property type="project" value="InterPro"/>
</dbReference>
<organism evidence="5 6">
    <name type="scientific">Xenorhabdus budapestensis</name>
    <dbReference type="NCBI Taxonomy" id="290110"/>
    <lineage>
        <taxon>Bacteria</taxon>
        <taxon>Pseudomonadati</taxon>
        <taxon>Pseudomonadota</taxon>
        <taxon>Gammaproteobacteria</taxon>
        <taxon>Enterobacterales</taxon>
        <taxon>Morganellaceae</taxon>
        <taxon>Xenorhabdus</taxon>
    </lineage>
</organism>
<keyword evidence="3" id="KW-0238">DNA-binding</keyword>
<reference evidence="5 6" key="1">
    <citation type="journal article" date="2017" name="Nat. Microbiol.">
        <title>Natural product diversity associated with the nematode symbionts Photorhabdus and Xenorhabdus.</title>
        <authorList>
            <person name="Tobias N.J."/>
            <person name="Wolff H."/>
            <person name="Djahanschiri B."/>
            <person name="Grundmann F."/>
            <person name="Kronenwerth M."/>
            <person name="Shi Y.M."/>
            <person name="Simonyi S."/>
            <person name="Grun P."/>
            <person name="Shapiro-Ilan D."/>
            <person name="Pidot S.J."/>
            <person name="Stinear T.P."/>
            <person name="Ebersberger I."/>
            <person name="Bode H.B."/>
        </authorList>
    </citation>
    <scope>NUCLEOTIDE SEQUENCE [LARGE SCALE GENOMIC DNA]</scope>
    <source>
        <strain evidence="5 6">DSM 16342</strain>
    </source>
</reference>
<comment type="similarity">
    <text evidence="1">Belongs to the phage antitermination Q type 1 family.</text>
</comment>
<accession>A0A2D0IPD3</accession>
<protein>
    <submittedName>
        <fullName evidence="5">Antitermination protein</fullName>
    </submittedName>
</protein>
<keyword evidence="4" id="KW-0804">Transcription</keyword>
<dbReference type="Pfam" id="PF06530">
    <property type="entry name" value="Phage_antitermQ"/>
    <property type="match status" value="1"/>
</dbReference>
<dbReference type="GO" id="GO:0003677">
    <property type="term" value="F:DNA binding"/>
    <property type="evidence" value="ECO:0007669"/>
    <property type="project" value="UniProtKB-KW"/>
</dbReference>